<dbReference type="GO" id="GO:0009506">
    <property type="term" value="C:plasmodesma"/>
    <property type="evidence" value="ECO:0007669"/>
    <property type="project" value="TreeGrafter"/>
</dbReference>
<gene>
    <name evidence="4" type="ORF">CB5_LOCUS30749</name>
</gene>
<dbReference type="PANTHER" id="PTHR31415:SF166">
    <property type="entry name" value="LATE EMBRYOGENESIS ABUNDANT (LEA) HYDROXYPROLINE-RICH GLYCOPROTEIN FAMILY"/>
    <property type="match status" value="1"/>
</dbReference>
<organism evidence="4">
    <name type="scientific">Ananas comosus var. bracteatus</name>
    <name type="common">red pineapple</name>
    <dbReference type="NCBI Taxonomy" id="296719"/>
    <lineage>
        <taxon>Eukaryota</taxon>
        <taxon>Viridiplantae</taxon>
        <taxon>Streptophyta</taxon>
        <taxon>Embryophyta</taxon>
        <taxon>Tracheophyta</taxon>
        <taxon>Spermatophyta</taxon>
        <taxon>Magnoliopsida</taxon>
        <taxon>Liliopsida</taxon>
        <taxon>Poales</taxon>
        <taxon>Bromeliaceae</taxon>
        <taxon>Bromelioideae</taxon>
        <taxon>Ananas</taxon>
    </lineage>
</organism>
<feature type="transmembrane region" description="Helical" evidence="3">
    <location>
        <begin position="76"/>
        <end position="97"/>
    </location>
</feature>
<dbReference type="InterPro" id="IPR044839">
    <property type="entry name" value="NDR1-like"/>
</dbReference>
<accession>A0A6V7QX54</accession>
<dbReference type="GO" id="GO:0098542">
    <property type="term" value="P:defense response to other organism"/>
    <property type="evidence" value="ECO:0007669"/>
    <property type="project" value="InterPro"/>
</dbReference>
<keyword evidence="3" id="KW-0812">Transmembrane</keyword>
<keyword evidence="3" id="KW-1133">Transmembrane helix</keyword>
<reference evidence="4" key="1">
    <citation type="submission" date="2020-07" db="EMBL/GenBank/DDBJ databases">
        <authorList>
            <person name="Lin J."/>
        </authorList>
    </citation>
    <scope>NUCLEOTIDE SEQUENCE</scope>
</reference>
<evidence type="ECO:0008006" key="5">
    <source>
        <dbReference type="Google" id="ProtNLM"/>
    </source>
</evidence>
<dbReference type="EMBL" id="CAJEUB010000056">
    <property type="protein sequence ID" value="CAD1847538.1"/>
    <property type="molecule type" value="Genomic_DNA"/>
</dbReference>
<name>A0A6V7QX54_ANACO</name>
<keyword evidence="2 3" id="KW-0472">Membrane</keyword>
<dbReference type="AlphaFoldDB" id="A0A6V7QX54"/>
<comment type="subcellular location">
    <subcellularLocation>
        <location evidence="1">Membrane</location>
    </subcellularLocation>
</comment>
<evidence type="ECO:0000256" key="1">
    <source>
        <dbReference type="ARBA" id="ARBA00004370"/>
    </source>
</evidence>
<dbReference type="GO" id="GO:0005886">
    <property type="term" value="C:plasma membrane"/>
    <property type="evidence" value="ECO:0007669"/>
    <property type="project" value="TreeGrafter"/>
</dbReference>
<evidence type="ECO:0000256" key="2">
    <source>
        <dbReference type="ARBA" id="ARBA00023136"/>
    </source>
</evidence>
<sequence length="241" mass="26364">MWRALRGLIMKMGTKSHVLFAGPYFTLRHLIMGSSNRVFNSFKIPANCNLTPAVTRMGKDCGNHGECERQKMYRRAFACLLGLVIIVLLIILIVWLASAPPNPSHHLLPQPNDHIGIYYDRVDVYASYKYQQITLSSVLPPVYQGHNDIDVWSPYLYGAAVPVAPYLADALQQDCAAGFLLVHVKIDAGYGGRSGAGSPATTTSSSTALPFSPPAATAAAAPRCLQVPADDRLQRRRLTLI</sequence>
<protein>
    <recommendedName>
        <fullName evidence="5">Late embryogenesis abundant protein LEA-2 subgroup domain-containing protein</fullName>
    </recommendedName>
</protein>
<proteinExistence type="predicted"/>
<dbReference type="PANTHER" id="PTHR31415">
    <property type="entry name" value="OS05G0367900 PROTEIN"/>
    <property type="match status" value="1"/>
</dbReference>
<evidence type="ECO:0000313" key="4">
    <source>
        <dbReference type="EMBL" id="CAD1847538.1"/>
    </source>
</evidence>
<evidence type="ECO:0000256" key="3">
    <source>
        <dbReference type="SAM" id="Phobius"/>
    </source>
</evidence>